<gene>
    <name evidence="1" type="primary">STAN</name>
</gene>
<sequence>MAKYTDASLTIEKDIAFSNRDDPALITIKLDSYTEYFGISYTEDKWVFKVLKALPTKILTSNKEIAITLTASEENNDATGHSVLVINWDTKDAPLFSEEYYSGSYPESGKGNITLTTDIGFTNVENPKNVEVQLNSYDEYFAVKYDSGKWDLSILKSLDDATLSKNSQLIIVLTAIETDNTKNGHSVLVLQLPSNAIQFAEAYYVAEYPKSGSGTIEFENPIELVNAKDPTKVTITLDNYKDNFEIKYDANKWTINIISALDDATLKANTELVITLTASEAGKENTGHAVLVLKLPVEVVPEFSAAYYTANYPADGSGTIEFEPSLEISNIDNPEDIAITLDNYEANFDITYDNNKWVINIKNSLDHAILKANSELVMTLAATEVGNESIGQAVLILNLPAELAPKFSEVYYTADYPEDGTGTIDFKPSLGFSNVDDPKDVVIALDQYTENFELIYDSNKWYIKITKSLDDETLLNNQELVLTLTASASGISDTGETILVMNLPRNKGEEAPEFSKAYYIAQYPQKGSGVIAFEDPIEFTNVNEMSTVTITLDSKYYIMQ</sequence>
<accession>V5I8B0</accession>
<dbReference type="AlphaFoldDB" id="V5I8B0"/>
<reference evidence="1" key="1">
    <citation type="submission" date="2013-07" db="EMBL/GenBank/DDBJ databases">
        <title>Midgut Transcriptome Profiling of Anoplphora glabripennis, a Lignocellulose Degrading, Wood-Boring Cerambycid.</title>
        <authorList>
            <person name="Scully E.D."/>
            <person name="Hoover K."/>
            <person name="Carlson J.E."/>
            <person name="Tien M."/>
            <person name="Geib S.M."/>
        </authorList>
    </citation>
    <scope>NUCLEOTIDE SEQUENCE</scope>
</reference>
<name>V5I8B0_ANOGL</name>
<evidence type="ECO:0000313" key="1">
    <source>
        <dbReference type="EMBL" id="JAB63466.1"/>
    </source>
</evidence>
<organism evidence="1">
    <name type="scientific">Anoplophora glabripennis</name>
    <name type="common">Asian longhorn beetle</name>
    <name type="synonym">Anoplophora nobilis</name>
    <dbReference type="NCBI Taxonomy" id="217634"/>
    <lineage>
        <taxon>Eukaryota</taxon>
        <taxon>Metazoa</taxon>
        <taxon>Ecdysozoa</taxon>
        <taxon>Arthropoda</taxon>
        <taxon>Hexapoda</taxon>
        <taxon>Insecta</taxon>
        <taxon>Pterygota</taxon>
        <taxon>Neoptera</taxon>
        <taxon>Endopterygota</taxon>
        <taxon>Coleoptera</taxon>
        <taxon>Polyphaga</taxon>
        <taxon>Cucujiformia</taxon>
        <taxon>Chrysomeloidea</taxon>
        <taxon>Cerambycidae</taxon>
        <taxon>Lamiinae</taxon>
        <taxon>Lamiini</taxon>
        <taxon>Anoplophora</taxon>
    </lineage>
</organism>
<protein>
    <submittedName>
        <fullName evidence="1">Protocadherin-like wing polarity protein stan</fullName>
    </submittedName>
</protein>
<proteinExistence type="predicted"/>
<dbReference type="EMBL" id="GALX01005000">
    <property type="protein sequence ID" value="JAB63466.1"/>
    <property type="molecule type" value="Transcribed_RNA"/>
</dbReference>